<protein>
    <recommendedName>
        <fullName evidence="5">Zinc-finger domain-containing protein</fullName>
    </recommendedName>
</protein>
<keyword evidence="2" id="KW-0472">Membrane</keyword>
<dbReference type="EMBL" id="BMOL01000008">
    <property type="protein sequence ID" value="GGL82277.1"/>
    <property type="molecule type" value="Genomic_DNA"/>
</dbReference>
<keyword evidence="2" id="KW-0812">Transmembrane</keyword>
<feature type="region of interest" description="Disordered" evidence="1">
    <location>
        <begin position="84"/>
        <end position="106"/>
    </location>
</feature>
<keyword evidence="4" id="KW-1185">Reference proteome</keyword>
<evidence type="ECO:0000313" key="4">
    <source>
        <dbReference type="Proteomes" id="UP000639973"/>
    </source>
</evidence>
<dbReference type="InterPro" id="IPR041916">
    <property type="entry name" value="Anti_sigma_zinc_sf"/>
</dbReference>
<comment type="caution">
    <text evidence="3">The sequence shown here is derived from an EMBL/GenBank/DDBJ whole genome shotgun (WGS) entry which is preliminary data.</text>
</comment>
<evidence type="ECO:0008006" key="5">
    <source>
        <dbReference type="Google" id="ProtNLM"/>
    </source>
</evidence>
<dbReference type="Gene3D" id="1.10.10.1320">
    <property type="entry name" value="Anti-sigma factor, zinc-finger domain"/>
    <property type="match status" value="1"/>
</dbReference>
<dbReference type="SUPFAM" id="SSF50969">
    <property type="entry name" value="YVTN repeat-like/Quinoprotein amine dehydrogenase"/>
    <property type="match status" value="1"/>
</dbReference>
<reference evidence="4" key="1">
    <citation type="journal article" date="2019" name="Int. J. Syst. Evol. Microbiol.">
        <title>The Global Catalogue of Microorganisms (GCM) 10K type strain sequencing project: providing services to taxonomists for standard genome sequencing and annotation.</title>
        <authorList>
            <consortium name="The Broad Institute Genomics Platform"/>
            <consortium name="The Broad Institute Genome Sequencing Center for Infectious Disease"/>
            <person name="Wu L."/>
            <person name="Ma J."/>
        </authorList>
    </citation>
    <scope>NUCLEOTIDE SEQUENCE [LARGE SCALE GENOMIC DNA]</scope>
    <source>
        <strain evidence="4">JCM 15442</strain>
    </source>
</reference>
<keyword evidence="2" id="KW-1133">Transmembrane helix</keyword>
<dbReference type="InterPro" id="IPR011044">
    <property type="entry name" value="Quino_amine_DH_bsu"/>
</dbReference>
<dbReference type="Proteomes" id="UP000639973">
    <property type="component" value="Unassembled WGS sequence"/>
</dbReference>
<sequence>MAGMNDNTLLLETRHCDTVGQQLEERIGLGQALTPELRAHLAACPGCRAHLDLLRALEAALLEDVPPLPPPAHLRAGVMDAARQAGTGPPAAHALPGRQRHPSHRHPSRRFWPLLMGAAAVSGVLALGALLAPSRGAAATLPDPAVVVAAAGGLLVASNGQGGTLNLLRGDQVTASLRSDGAQPSWFTQGVRLGDRVYLADAANNRVLEVLTNPLKVVRSHPVPGGVAGLTASSGPGGGRVYFKTVLGAVGWLGGADQQITVAREDGLPLADVMDGVLLSGGGLFVTHHLSGEICLLDPNTLNVVRRVKVGGSPVDLAPEAGGTVLALDAGGRLLRLGPDGEVVRSWPLPGHPDKLGVNGGVALVTDRAGSLTRIDLASGEVNPMSLAHPMDVVALSDGTFAVAEGRVNGRGRVRVLDGALRTSWQLEGEASK</sequence>
<dbReference type="InterPro" id="IPR015943">
    <property type="entry name" value="WD40/YVTN_repeat-like_dom_sf"/>
</dbReference>
<gene>
    <name evidence="3" type="ORF">GCM10010840_19990</name>
</gene>
<evidence type="ECO:0000256" key="1">
    <source>
        <dbReference type="SAM" id="MobiDB-lite"/>
    </source>
</evidence>
<proteinExistence type="predicted"/>
<name>A0ABQ2G9J8_9DEIO</name>
<feature type="transmembrane region" description="Helical" evidence="2">
    <location>
        <begin position="111"/>
        <end position="132"/>
    </location>
</feature>
<evidence type="ECO:0000313" key="3">
    <source>
        <dbReference type="EMBL" id="GGL82277.1"/>
    </source>
</evidence>
<accession>A0ABQ2G9J8</accession>
<organism evidence="3 4">
    <name type="scientific">Deinococcus aerolatus</name>
    <dbReference type="NCBI Taxonomy" id="522487"/>
    <lineage>
        <taxon>Bacteria</taxon>
        <taxon>Thermotogati</taxon>
        <taxon>Deinococcota</taxon>
        <taxon>Deinococci</taxon>
        <taxon>Deinococcales</taxon>
        <taxon>Deinococcaceae</taxon>
        <taxon>Deinococcus</taxon>
    </lineage>
</organism>
<dbReference type="RefSeq" id="WP_188971482.1">
    <property type="nucleotide sequence ID" value="NZ_BMOL01000008.1"/>
</dbReference>
<dbReference type="Gene3D" id="2.130.10.10">
    <property type="entry name" value="YVTN repeat-like/Quinoprotein amine dehydrogenase"/>
    <property type="match status" value="1"/>
</dbReference>
<evidence type="ECO:0000256" key="2">
    <source>
        <dbReference type="SAM" id="Phobius"/>
    </source>
</evidence>